<reference evidence="1 4" key="2">
    <citation type="submission" date="2020-08" db="EMBL/GenBank/DDBJ databases">
        <title>Genomic Encyclopedia of Type Strains, Phase III (KMG-III): the genomes of soil and plant-associated and newly described type strains.</title>
        <authorList>
            <person name="Whitman W."/>
        </authorList>
    </citation>
    <scope>NUCLEOTIDE SEQUENCE [LARGE SCALE GENOMIC DNA]</scope>
    <source>
        <strain evidence="1 4">CECT 3146</strain>
    </source>
</reference>
<reference evidence="2 3" key="1">
    <citation type="submission" date="2017-09" db="EMBL/GenBank/DDBJ databases">
        <authorList>
            <person name="Lee N."/>
            <person name="Cho B.-K."/>
        </authorList>
    </citation>
    <scope>NUCLEOTIDE SEQUENCE [LARGE SCALE GENOMIC DNA]</scope>
    <source>
        <strain evidence="2 3">ATCC 27465</strain>
    </source>
</reference>
<organism evidence="2 3">
    <name type="scientific">Streptomyces spectabilis</name>
    <dbReference type="NCBI Taxonomy" id="68270"/>
    <lineage>
        <taxon>Bacteria</taxon>
        <taxon>Bacillati</taxon>
        <taxon>Actinomycetota</taxon>
        <taxon>Actinomycetes</taxon>
        <taxon>Kitasatosporales</taxon>
        <taxon>Streptomycetaceae</taxon>
        <taxon>Streptomyces</taxon>
    </lineage>
</organism>
<dbReference type="InterPro" id="IPR038468">
    <property type="entry name" value="MmpS_C"/>
</dbReference>
<evidence type="ECO:0000313" key="4">
    <source>
        <dbReference type="Proteomes" id="UP000549009"/>
    </source>
</evidence>
<dbReference type="EMBL" id="JACHJD010000019">
    <property type="protein sequence ID" value="MBB5108616.1"/>
    <property type="molecule type" value="Genomic_DNA"/>
</dbReference>
<dbReference type="Gene3D" id="2.60.40.2880">
    <property type="entry name" value="MmpS1-5, C-terminal soluble domain"/>
    <property type="match status" value="1"/>
</dbReference>
<protein>
    <submittedName>
        <fullName evidence="2">Uncharacterized protein</fullName>
    </submittedName>
</protein>
<evidence type="ECO:0000313" key="3">
    <source>
        <dbReference type="Proteomes" id="UP000326505"/>
    </source>
</evidence>
<evidence type="ECO:0000313" key="2">
    <source>
        <dbReference type="EMBL" id="QEV59259.1"/>
    </source>
</evidence>
<dbReference type="KEGG" id="sspb:CP982_11355"/>
<dbReference type="AlphaFoldDB" id="A0A5P2X7J1"/>
<proteinExistence type="predicted"/>
<name>A0A5P2X7J1_STRST</name>
<dbReference type="EMBL" id="CP023690">
    <property type="protein sequence ID" value="QEV59259.1"/>
    <property type="molecule type" value="Genomic_DNA"/>
</dbReference>
<dbReference type="RefSeq" id="WP_150510398.1">
    <property type="nucleotide sequence ID" value="NZ_BMSQ01000021.1"/>
</dbReference>
<sequence>MTGDAKDVTITYSTYGDGHASQNQVTDVDPPWRKQLKTKGFVKGGRLAITTAASGGTVHCRVTADGTTRTATASGVFATAVCDGF</sequence>
<dbReference type="Proteomes" id="UP000326505">
    <property type="component" value="Chromosome"/>
</dbReference>
<evidence type="ECO:0000313" key="1">
    <source>
        <dbReference type="EMBL" id="MBB5108616.1"/>
    </source>
</evidence>
<dbReference type="Proteomes" id="UP000549009">
    <property type="component" value="Unassembled WGS sequence"/>
</dbReference>
<keyword evidence="4" id="KW-1185">Reference proteome</keyword>
<gene>
    <name evidence="2" type="ORF">CP982_11355</name>
    <name evidence="1" type="ORF">FHS40_007738</name>
</gene>
<dbReference type="OrthoDB" id="3556183at2"/>
<accession>A0A5P2X7J1</accession>